<dbReference type="Proteomes" id="UP000246464">
    <property type="component" value="Chromosome 13"/>
</dbReference>
<protein>
    <submittedName>
        <fullName evidence="2">Uncharacterized protein</fullName>
    </submittedName>
</protein>
<evidence type="ECO:0000313" key="3">
    <source>
        <dbReference type="Proteomes" id="UP000246464"/>
    </source>
</evidence>
<accession>A0A2U9C8N5</accession>
<gene>
    <name evidence="2" type="ORF">SMAX5B_015346</name>
</gene>
<evidence type="ECO:0000256" key="1">
    <source>
        <dbReference type="SAM" id="MobiDB-lite"/>
    </source>
</evidence>
<name>A0A2U9C8N5_SCOMX</name>
<reference evidence="2 3" key="1">
    <citation type="submission" date="2017-12" db="EMBL/GenBank/DDBJ databases">
        <title>Integrating genomic resources of turbot (Scophthalmus maximus) in depth evaluation of genetic and physical mapping variation across individuals.</title>
        <authorList>
            <person name="Martinez P."/>
        </authorList>
    </citation>
    <scope>NUCLEOTIDE SEQUENCE [LARGE SCALE GENOMIC DNA]</scope>
</reference>
<sequence length="115" mass="12810">MPGTAGLQDYRKPPAHRWRIHTYIHKNPGIPVEARCDTFFNQCLQKRDKGTPSCLIDRRLLFLRHPDNSPAVNDCAHSPGHRSSSQPAAQPATRAKEDDFSSHSNSSPGITIRGI</sequence>
<feature type="region of interest" description="Disordered" evidence="1">
    <location>
        <begin position="66"/>
        <end position="115"/>
    </location>
</feature>
<keyword evidence="3" id="KW-1185">Reference proteome</keyword>
<evidence type="ECO:0000313" key="2">
    <source>
        <dbReference type="EMBL" id="AWP12573.1"/>
    </source>
</evidence>
<proteinExistence type="predicted"/>
<organism evidence="2 3">
    <name type="scientific">Scophthalmus maximus</name>
    <name type="common">Turbot</name>
    <name type="synonym">Psetta maxima</name>
    <dbReference type="NCBI Taxonomy" id="52904"/>
    <lineage>
        <taxon>Eukaryota</taxon>
        <taxon>Metazoa</taxon>
        <taxon>Chordata</taxon>
        <taxon>Craniata</taxon>
        <taxon>Vertebrata</taxon>
        <taxon>Euteleostomi</taxon>
        <taxon>Actinopterygii</taxon>
        <taxon>Neopterygii</taxon>
        <taxon>Teleostei</taxon>
        <taxon>Neoteleostei</taxon>
        <taxon>Acanthomorphata</taxon>
        <taxon>Carangaria</taxon>
        <taxon>Pleuronectiformes</taxon>
        <taxon>Pleuronectoidei</taxon>
        <taxon>Scophthalmidae</taxon>
        <taxon>Scophthalmus</taxon>
    </lineage>
</organism>
<dbReference type="AlphaFoldDB" id="A0A2U9C8N5"/>
<dbReference type="EMBL" id="CP026255">
    <property type="protein sequence ID" value="AWP12573.1"/>
    <property type="molecule type" value="Genomic_DNA"/>
</dbReference>